<dbReference type="Gene3D" id="3.90.220.20">
    <property type="entry name" value="DNA methylase specificity domains"/>
    <property type="match status" value="2"/>
</dbReference>
<evidence type="ECO:0000256" key="1">
    <source>
        <dbReference type="ARBA" id="ARBA00010923"/>
    </source>
</evidence>
<dbReference type="InterPro" id="IPR052021">
    <property type="entry name" value="Type-I_RS_S_subunit"/>
</dbReference>
<sequence length="365" mass="41615">METKKLIDCCEFISDGDHLPPPKSDSGVPFITISNITGQNKLSLEDTMFVPESYYNGLNENKKAQKGDILYSVVGSFGKPVYVDFDKQMVFQRHIAILRPKRNVNARFIYYTMLNPQFYKLVDKLAIGCSQRTVTLDTLRNIEISLPDKDIQDKTVEVLSLIDRKIDENCKINDNLEQQAYLIFENMMAKAEAHRLKGKYTEAKFLASVITGKEDANFSVPNGKYKFFTCSNKPLYCNSYAFHTSSILIAGNGDFNVKHYSGKFNAYQRTYVLTPKKEYFALLYLASLYRINSFKSSSSGSIVKFITKSDVENIPVFIPDDTAYLDELNKLLLAQEQNTLENELLVQLRDWLLPMLMNGQATISD</sequence>
<reference evidence="5 6" key="1">
    <citation type="submission" date="2020-08" db="EMBL/GenBank/DDBJ databases">
        <title>Genome public.</title>
        <authorList>
            <person name="Liu C."/>
            <person name="Sun Q."/>
        </authorList>
    </citation>
    <scope>NUCLEOTIDE SEQUENCE [LARGE SCALE GENOMIC DNA]</scope>
    <source>
        <strain evidence="5 6">NSJ-71</strain>
    </source>
</reference>
<evidence type="ECO:0000313" key="5">
    <source>
        <dbReference type="EMBL" id="MBC5728689.1"/>
    </source>
</evidence>
<evidence type="ECO:0000256" key="3">
    <source>
        <dbReference type="ARBA" id="ARBA00023125"/>
    </source>
</evidence>
<dbReference type="EMBL" id="JACOPS010000004">
    <property type="protein sequence ID" value="MBC5728689.1"/>
    <property type="molecule type" value="Genomic_DNA"/>
</dbReference>
<keyword evidence="6" id="KW-1185">Reference proteome</keyword>
<dbReference type="InterPro" id="IPR044946">
    <property type="entry name" value="Restrct_endonuc_typeI_TRD_sf"/>
</dbReference>
<keyword evidence="5" id="KW-0255">Endonuclease</keyword>
<feature type="domain" description="Type I restriction modification DNA specificity" evidence="4">
    <location>
        <begin position="2"/>
        <end position="178"/>
    </location>
</feature>
<dbReference type="Proteomes" id="UP000636755">
    <property type="component" value="Unassembled WGS sequence"/>
</dbReference>
<comment type="caution">
    <text evidence="5">The sequence shown here is derived from an EMBL/GenBank/DDBJ whole genome shotgun (WGS) entry which is preliminary data.</text>
</comment>
<organism evidence="5 6">
    <name type="scientific">Ruminococcus intestinalis</name>
    <dbReference type="NCBI Taxonomy" id="2763066"/>
    <lineage>
        <taxon>Bacteria</taxon>
        <taxon>Bacillati</taxon>
        <taxon>Bacillota</taxon>
        <taxon>Clostridia</taxon>
        <taxon>Eubacteriales</taxon>
        <taxon>Oscillospiraceae</taxon>
        <taxon>Ruminococcus</taxon>
    </lineage>
</organism>
<keyword evidence="2" id="KW-0680">Restriction system</keyword>
<evidence type="ECO:0000313" key="6">
    <source>
        <dbReference type="Proteomes" id="UP000636755"/>
    </source>
</evidence>
<feature type="domain" description="Type I restriction modification DNA specificity" evidence="4">
    <location>
        <begin position="222"/>
        <end position="321"/>
    </location>
</feature>
<keyword evidence="5" id="KW-0378">Hydrolase</keyword>
<dbReference type="SUPFAM" id="SSF116734">
    <property type="entry name" value="DNA methylase specificity domain"/>
    <property type="match status" value="2"/>
</dbReference>
<keyword evidence="3" id="KW-0238">DNA-binding</keyword>
<dbReference type="PANTHER" id="PTHR30408">
    <property type="entry name" value="TYPE-1 RESTRICTION ENZYME ECOKI SPECIFICITY PROTEIN"/>
    <property type="match status" value="1"/>
</dbReference>
<dbReference type="RefSeq" id="WP_186935771.1">
    <property type="nucleotide sequence ID" value="NZ_JACOPS010000004.1"/>
</dbReference>
<proteinExistence type="inferred from homology"/>
<dbReference type="InterPro" id="IPR000055">
    <property type="entry name" value="Restrct_endonuc_typeI_TRD"/>
</dbReference>
<comment type="similarity">
    <text evidence="1">Belongs to the type-I restriction system S methylase family.</text>
</comment>
<dbReference type="GO" id="GO:0004519">
    <property type="term" value="F:endonuclease activity"/>
    <property type="evidence" value="ECO:0007669"/>
    <property type="project" value="UniProtKB-KW"/>
</dbReference>
<evidence type="ECO:0000259" key="4">
    <source>
        <dbReference type="Pfam" id="PF01420"/>
    </source>
</evidence>
<protein>
    <submittedName>
        <fullName evidence="5">Restriction endonuclease subunit S</fullName>
    </submittedName>
</protein>
<keyword evidence="5" id="KW-0540">Nuclease</keyword>
<accession>A0ABR7HMC7</accession>
<gene>
    <name evidence="5" type="ORF">H8R91_09200</name>
</gene>
<name>A0ABR7HMC7_9FIRM</name>
<evidence type="ECO:0000256" key="2">
    <source>
        <dbReference type="ARBA" id="ARBA00022747"/>
    </source>
</evidence>
<dbReference type="Pfam" id="PF01420">
    <property type="entry name" value="Methylase_S"/>
    <property type="match status" value="2"/>
</dbReference>
<dbReference type="PANTHER" id="PTHR30408:SF13">
    <property type="entry name" value="TYPE I RESTRICTION ENZYME HINDI SPECIFICITY SUBUNIT"/>
    <property type="match status" value="1"/>
</dbReference>